<sequence>MSIVKFTAFYPSRPYFADRKPTSIPKSTTDFFKKMDKVVFSNDNDSFLLRVCRDGRIIVRIKSLEKDIEGKNTRSIEQNVKHWSQYLEYLNSIYLLIDSAMLELDNNAYFNIHEITRRDAFRVSYKNGEWNGEQMADESLASRFQRTRLFKESIYGGAWALEMDFDQRQTVPIKIFDHACQNFYKCSKQAIIIKYLSRLTKSISEYKVGSYENSIIFSWFIIESIMNDFWDKVLAEKDRQISPTEKRINKDRKKFLTGREFPSSVVSNLLELEGEIDYEEFKEINNVRGHRNDIVHSIGKKPITVKEARAALNIARKMIEKRSGIDLHINDGYHVFGL</sequence>
<dbReference type="RefSeq" id="WP_264600479.1">
    <property type="nucleotide sequence ID" value="NZ_JAOQNS010000003.1"/>
</dbReference>
<evidence type="ECO:0000313" key="2">
    <source>
        <dbReference type="Proteomes" id="UP001209755"/>
    </source>
</evidence>
<accession>A0ABT3H8T0</accession>
<keyword evidence="2" id="KW-1185">Reference proteome</keyword>
<organism evidence="1 2">
    <name type="scientific">Rhodobium gokarnense</name>
    <dbReference type="NCBI Taxonomy" id="364296"/>
    <lineage>
        <taxon>Bacteria</taxon>
        <taxon>Pseudomonadati</taxon>
        <taxon>Pseudomonadota</taxon>
        <taxon>Alphaproteobacteria</taxon>
        <taxon>Hyphomicrobiales</taxon>
        <taxon>Rhodobiaceae</taxon>
        <taxon>Rhodobium</taxon>
    </lineage>
</organism>
<name>A0ABT3H8T0_9HYPH</name>
<evidence type="ECO:0008006" key="3">
    <source>
        <dbReference type="Google" id="ProtNLM"/>
    </source>
</evidence>
<dbReference type="Proteomes" id="UP001209755">
    <property type="component" value="Unassembled WGS sequence"/>
</dbReference>
<proteinExistence type="predicted"/>
<reference evidence="2" key="1">
    <citation type="submission" date="2023-07" db="EMBL/GenBank/DDBJ databases">
        <title>Genome sequencing of Purple Non-Sulfur Bacteria from various extreme environments.</title>
        <authorList>
            <person name="Mayer M."/>
        </authorList>
    </citation>
    <scope>NUCLEOTIDE SEQUENCE [LARGE SCALE GENOMIC DNA]</scope>
    <source>
        <strain evidence="2">DSM 17935</strain>
    </source>
</reference>
<gene>
    <name evidence="1" type="ORF">M2319_001134</name>
</gene>
<comment type="caution">
    <text evidence="1">The sequence shown here is derived from an EMBL/GenBank/DDBJ whole genome shotgun (WGS) entry which is preliminary data.</text>
</comment>
<protein>
    <recommendedName>
        <fullName evidence="3">RiboL-PSP-HEPN domain-containing protein</fullName>
    </recommendedName>
</protein>
<dbReference type="EMBL" id="JAOQNS010000003">
    <property type="protein sequence ID" value="MCW2306812.1"/>
    <property type="molecule type" value="Genomic_DNA"/>
</dbReference>
<evidence type="ECO:0000313" key="1">
    <source>
        <dbReference type="EMBL" id="MCW2306812.1"/>
    </source>
</evidence>